<gene>
    <name evidence="2" type="ORF">CERSUDRAFT_127747</name>
</gene>
<feature type="region of interest" description="Disordered" evidence="1">
    <location>
        <begin position="676"/>
        <end position="713"/>
    </location>
</feature>
<dbReference type="AlphaFoldDB" id="M2QXR6"/>
<feature type="compositionally biased region" description="Low complexity" evidence="1">
    <location>
        <begin position="557"/>
        <end position="571"/>
    </location>
</feature>
<organism evidence="2 3">
    <name type="scientific">Ceriporiopsis subvermispora (strain B)</name>
    <name type="common">White-rot fungus</name>
    <name type="synonym">Gelatoporia subvermispora</name>
    <dbReference type="NCBI Taxonomy" id="914234"/>
    <lineage>
        <taxon>Eukaryota</taxon>
        <taxon>Fungi</taxon>
        <taxon>Dikarya</taxon>
        <taxon>Basidiomycota</taxon>
        <taxon>Agaricomycotina</taxon>
        <taxon>Agaricomycetes</taxon>
        <taxon>Polyporales</taxon>
        <taxon>Gelatoporiaceae</taxon>
        <taxon>Gelatoporia</taxon>
    </lineage>
</organism>
<evidence type="ECO:0000313" key="2">
    <source>
        <dbReference type="EMBL" id="EMD30737.1"/>
    </source>
</evidence>
<dbReference type="HOGENOM" id="CLU_315451_0_0_1"/>
<keyword evidence="3" id="KW-1185">Reference proteome</keyword>
<dbReference type="OrthoDB" id="3060125at2759"/>
<feature type="region of interest" description="Disordered" evidence="1">
    <location>
        <begin position="772"/>
        <end position="795"/>
    </location>
</feature>
<evidence type="ECO:0000256" key="1">
    <source>
        <dbReference type="SAM" id="MobiDB-lite"/>
    </source>
</evidence>
<feature type="region of interest" description="Disordered" evidence="1">
    <location>
        <begin position="546"/>
        <end position="577"/>
    </location>
</feature>
<dbReference type="InterPro" id="IPR059179">
    <property type="entry name" value="MLKL-like_MCAfunc"/>
</dbReference>
<sequence length="926" mass="104218">MCIELGLVSELCLFPLTVGTLGLRSNHLTLMGHSDIQDRDLDEREHAGNTLQERFSEIFGGSGMTWRELWASATSSRTDRGCSACALHGVAARLGSPETCPAHTASWAVAGTETRRSEPTRHGTRLRVAWAVAPVFYIATNAKIKENKELCSQIKSRAIALGDELQEDFEDYRSARDPGLDAQLAEMLSRARTLETVRTDLAELTLQRTLSRWAHYGSTRNRLGGHLKTVDQIAHKYVRAMLRTLRNKAWQQAIYTEDQCPQLRYFRHCDLELQYRSSLFTNPNIYSEQWSAKYNGRAVAVRYLRPGEDIKTMPLDNVLLRHNQHLIQYLGLSHPDITQPFVVLETGATHPSGLTLKIPVYRLGEEEATLWSRRKISVTQVSLACDIIFAQHSMGKDTNERIRNFSEAIRKSEVDHGDQDYHTGLQDMIQIVEHTPQPTMVDFNAGGLSQPRLPQIWSSRWVIAVCIKVGTRDFPRFYLLVEPQVLSTKTERNEVVLVPRCKKRAERASCDTNHNRQQAHSDDDIADAAIALIGLAGLSHETTAHSGPRVLPVSIPSSPESTKASISSSESSSDEETVFELPFEVPVGQFVDTISVRSNMSWTRLQLDLADKMDLPYNGLTLGYKFSSDRQSQRPRLLDTASHFLALISNARQQLEGNGKRKRLVISIINLTESPAETKSKGGKNISSNSKPKNPKKRISEPQCDENHEVQTSKTGPQFVPELQARYKCAEHAAWCWIRPDNTHRRLKIPDLSLWAQYISMDRATIEEPPSEIRVNDDAGPAPPRGRAGPRGHEMPINPYFPNGLPSGYPPMFMPFPMFNTNPQYIPPAMPPSSPVTGHDNPTQFPRIDDWLHELDTSERGADGQNYAYWAPSFTQNGFVRIHELANKELFPKPKDLQEICPGMPLGIASSLLSYARYDTTRIRNH</sequence>
<evidence type="ECO:0000313" key="3">
    <source>
        <dbReference type="Proteomes" id="UP000016930"/>
    </source>
</evidence>
<dbReference type="EMBL" id="KB445862">
    <property type="protein sequence ID" value="EMD30737.1"/>
    <property type="molecule type" value="Genomic_DNA"/>
</dbReference>
<dbReference type="Proteomes" id="UP000016930">
    <property type="component" value="Unassembled WGS sequence"/>
</dbReference>
<proteinExistence type="predicted"/>
<reference evidence="2 3" key="1">
    <citation type="journal article" date="2012" name="Proc. Natl. Acad. Sci. U.S.A.">
        <title>Comparative genomics of Ceriporiopsis subvermispora and Phanerochaete chrysosporium provide insight into selective ligninolysis.</title>
        <authorList>
            <person name="Fernandez-Fueyo E."/>
            <person name="Ruiz-Duenas F.J."/>
            <person name="Ferreira P."/>
            <person name="Floudas D."/>
            <person name="Hibbett D.S."/>
            <person name="Canessa P."/>
            <person name="Larrondo L.F."/>
            <person name="James T.Y."/>
            <person name="Seelenfreund D."/>
            <person name="Lobos S."/>
            <person name="Polanco R."/>
            <person name="Tello M."/>
            <person name="Honda Y."/>
            <person name="Watanabe T."/>
            <person name="Watanabe T."/>
            <person name="Ryu J.S."/>
            <person name="Kubicek C.P."/>
            <person name="Schmoll M."/>
            <person name="Gaskell J."/>
            <person name="Hammel K.E."/>
            <person name="St John F.J."/>
            <person name="Vanden Wymelenberg A."/>
            <person name="Sabat G."/>
            <person name="Splinter BonDurant S."/>
            <person name="Syed K."/>
            <person name="Yadav J.S."/>
            <person name="Doddapaneni H."/>
            <person name="Subramanian V."/>
            <person name="Lavin J.L."/>
            <person name="Oguiza J.A."/>
            <person name="Perez G."/>
            <person name="Pisabarro A.G."/>
            <person name="Ramirez L."/>
            <person name="Santoyo F."/>
            <person name="Master E."/>
            <person name="Coutinho P.M."/>
            <person name="Henrissat B."/>
            <person name="Lombard V."/>
            <person name="Magnuson J.K."/>
            <person name="Kuees U."/>
            <person name="Hori C."/>
            <person name="Igarashi K."/>
            <person name="Samejima M."/>
            <person name="Held B.W."/>
            <person name="Barry K.W."/>
            <person name="LaButti K.M."/>
            <person name="Lapidus A."/>
            <person name="Lindquist E.A."/>
            <person name="Lucas S.M."/>
            <person name="Riley R."/>
            <person name="Salamov A.A."/>
            <person name="Hoffmeister D."/>
            <person name="Schwenk D."/>
            <person name="Hadar Y."/>
            <person name="Yarden O."/>
            <person name="de Vries R.P."/>
            <person name="Wiebenga A."/>
            <person name="Stenlid J."/>
            <person name="Eastwood D."/>
            <person name="Grigoriev I.V."/>
            <person name="Berka R.M."/>
            <person name="Blanchette R.A."/>
            <person name="Kersten P."/>
            <person name="Martinez A.T."/>
            <person name="Vicuna R."/>
            <person name="Cullen D."/>
        </authorList>
    </citation>
    <scope>NUCLEOTIDE SEQUENCE [LARGE SCALE GENOMIC DNA]</scope>
    <source>
        <strain evidence="2 3">B</strain>
    </source>
</reference>
<feature type="compositionally biased region" description="Low complexity" evidence="1">
    <location>
        <begin position="683"/>
        <end position="692"/>
    </location>
</feature>
<name>M2QXR6_CERS8</name>
<protein>
    <submittedName>
        <fullName evidence="2">Uncharacterized protein</fullName>
    </submittedName>
</protein>
<accession>M2QXR6</accession>
<dbReference type="CDD" id="cd21037">
    <property type="entry name" value="MLKL_NTD"/>
    <property type="match status" value="1"/>
</dbReference>